<keyword evidence="2" id="KW-0378">Hydrolase</keyword>
<dbReference type="Gene3D" id="3.60.21.10">
    <property type="match status" value="1"/>
</dbReference>
<dbReference type="SUPFAM" id="SSF56300">
    <property type="entry name" value="Metallo-dependent phosphatases"/>
    <property type="match status" value="1"/>
</dbReference>
<evidence type="ECO:0000313" key="3">
    <source>
        <dbReference type="Proteomes" id="UP001596163"/>
    </source>
</evidence>
<dbReference type="GO" id="GO:0016787">
    <property type="term" value="F:hydrolase activity"/>
    <property type="evidence" value="ECO:0007669"/>
    <property type="project" value="UniProtKB-KW"/>
</dbReference>
<gene>
    <name evidence="2" type="ORF">ACFPIK_01980</name>
</gene>
<proteinExistence type="predicted"/>
<dbReference type="InterPro" id="IPR019546">
    <property type="entry name" value="TAT_signal_bac_arc"/>
</dbReference>
<reference evidence="3" key="1">
    <citation type="journal article" date="2019" name="Int. J. Syst. Evol. Microbiol.">
        <title>The Global Catalogue of Microorganisms (GCM) 10K type strain sequencing project: providing services to taxonomists for standard genome sequencing and annotation.</title>
        <authorList>
            <consortium name="The Broad Institute Genomics Platform"/>
            <consortium name="The Broad Institute Genome Sequencing Center for Infectious Disease"/>
            <person name="Wu L."/>
            <person name="Ma J."/>
        </authorList>
    </citation>
    <scope>NUCLEOTIDE SEQUENCE [LARGE SCALE GENOMIC DNA]</scope>
    <source>
        <strain evidence="3">CGMCC 1.7030</strain>
    </source>
</reference>
<dbReference type="RefSeq" id="WP_377911672.1">
    <property type="nucleotide sequence ID" value="NZ_JBHSKS010000001.1"/>
</dbReference>
<accession>A0ABW0BSP1</accession>
<sequence length="325" mass="36435">MKTENTSRRNFLKTSSAAVFTLAIPDSVLSLFSPTQKTFKIGMITDLHVDIIHDPDTRLNAFLNEMKKEEVDALIQLGDFAIPKSENMHYIQAFNQAHSNAFHVLGNHDMDGGYSREEVVKEYGMPYNYYSTEVNDILLLVLDGNDTGSPSYKSGYHSYIGPEQQAWIREELTKAKKPVLIISHQPIAGIYTIDNALEIQGLLSEFSDKILLAVNGHAHVDQYIQVGGINYLHLNSASYYWVGEKLAHLSLSAAEHDKNPSLQFTCPYSDVLFGVLILDPNQKTITLKGKKAQWIGPSPLELGYSILSPEMQKQHVNPQISDLRI</sequence>
<dbReference type="Proteomes" id="UP001596163">
    <property type="component" value="Unassembled WGS sequence"/>
</dbReference>
<dbReference type="PANTHER" id="PTHR43143:SF1">
    <property type="entry name" value="SERINE_THREONINE-PROTEIN PHOSPHATASE CPPED1"/>
    <property type="match status" value="1"/>
</dbReference>
<dbReference type="EC" id="3.1.-.-" evidence="2"/>
<comment type="caution">
    <text evidence="2">The sequence shown here is derived from an EMBL/GenBank/DDBJ whole genome shotgun (WGS) entry which is preliminary data.</text>
</comment>
<dbReference type="EMBL" id="JBHSKS010000001">
    <property type="protein sequence ID" value="MFC5190519.1"/>
    <property type="molecule type" value="Genomic_DNA"/>
</dbReference>
<dbReference type="NCBIfam" id="TIGR01409">
    <property type="entry name" value="TAT_signal_seq"/>
    <property type="match status" value="1"/>
</dbReference>
<name>A0ABW0BSP1_9BACT</name>
<dbReference type="PANTHER" id="PTHR43143">
    <property type="entry name" value="METALLOPHOSPHOESTERASE, CALCINEURIN SUPERFAMILY"/>
    <property type="match status" value="1"/>
</dbReference>
<dbReference type="Pfam" id="PF00149">
    <property type="entry name" value="Metallophos"/>
    <property type="match status" value="1"/>
</dbReference>
<evidence type="ECO:0000313" key="2">
    <source>
        <dbReference type="EMBL" id="MFC5190519.1"/>
    </source>
</evidence>
<dbReference type="InterPro" id="IPR051918">
    <property type="entry name" value="STPP_CPPED1"/>
</dbReference>
<keyword evidence="3" id="KW-1185">Reference proteome</keyword>
<dbReference type="PROSITE" id="PS51318">
    <property type="entry name" value="TAT"/>
    <property type="match status" value="1"/>
</dbReference>
<dbReference type="InterPro" id="IPR006311">
    <property type="entry name" value="TAT_signal"/>
</dbReference>
<protein>
    <submittedName>
        <fullName evidence="2">Metallophosphoesterase family protein</fullName>
        <ecNumber evidence="2">3.1.-.-</ecNumber>
    </submittedName>
</protein>
<feature type="domain" description="Calcineurin-like phosphoesterase" evidence="1">
    <location>
        <begin position="39"/>
        <end position="220"/>
    </location>
</feature>
<evidence type="ECO:0000259" key="1">
    <source>
        <dbReference type="Pfam" id="PF00149"/>
    </source>
</evidence>
<dbReference type="InterPro" id="IPR029052">
    <property type="entry name" value="Metallo-depent_PP-like"/>
</dbReference>
<organism evidence="2 3">
    <name type="scientific">Algoriphagus aquatilis</name>
    <dbReference type="NCBI Taxonomy" id="490186"/>
    <lineage>
        <taxon>Bacteria</taxon>
        <taxon>Pseudomonadati</taxon>
        <taxon>Bacteroidota</taxon>
        <taxon>Cytophagia</taxon>
        <taxon>Cytophagales</taxon>
        <taxon>Cyclobacteriaceae</taxon>
        <taxon>Algoriphagus</taxon>
    </lineage>
</organism>
<dbReference type="InterPro" id="IPR004843">
    <property type="entry name" value="Calcineurin-like_PHP"/>
</dbReference>